<proteinExistence type="predicted"/>
<keyword evidence="1" id="KW-0812">Transmembrane</keyword>
<accession>A0A1G1WMZ4</accession>
<evidence type="ECO:0000313" key="3">
    <source>
        <dbReference type="Proteomes" id="UP000177821"/>
    </source>
</evidence>
<reference evidence="2 3" key="1">
    <citation type="journal article" date="2016" name="Nat. Commun.">
        <title>Thousands of microbial genomes shed light on interconnected biogeochemical processes in an aquifer system.</title>
        <authorList>
            <person name="Anantharaman K."/>
            <person name="Brown C.T."/>
            <person name="Hug L.A."/>
            <person name="Sharon I."/>
            <person name="Castelle C.J."/>
            <person name="Probst A.J."/>
            <person name="Thomas B.C."/>
            <person name="Singh A."/>
            <person name="Wilkins M.J."/>
            <person name="Karaoz U."/>
            <person name="Brodie E.L."/>
            <person name="Williams K.H."/>
            <person name="Hubbard S.S."/>
            <person name="Banfield J.F."/>
        </authorList>
    </citation>
    <scope>NUCLEOTIDE SEQUENCE [LARGE SCALE GENOMIC DNA]</scope>
</reference>
<evidence type="ECO:0008006" key="4">
    <source>
        <dbReference type="Google" id="ProtNLM"/>
    </source>
</evidence>
<sequence>MLVNRYYLSRKTRVSISALIQPVGLVVLFSLAFMILLIAQLIIANKLATDGERLTEIALETVLLDQENYLLTNKVLSLGSLDQINIRALSLGLIKISKVEVVSPIPYAYVP</sequence>
<keyword evidence="1" id="KW-1133">Transmembrane helix</keyword>
<dbReference type="AlphaFoldDB" id="A0A1G1WMZ4"/>
<evidence type="ECO:0000256" key="1">
    <source>
        <dbReference type="SAM" id="Phobius"/>
    </source>
</evidence>
<gene>
    <name evidence="2" type="ORF">A3J50_02315</name>
</gene>
<comment type="caution">
    <text evidence="2">The sequence shown here is derived from an EMBL/GenBank/DDBJ whole genome shotgun (WGS) entry which is preliminary data.</text>
</comment>
<evidence type="ECO:0000313" key="2">
    <source>
        <dbReference type="EMBL" id="OGY29096.1"/>
    </source>
</evidence>
<keyword evidence="1" id="KW-0472">Membrane</keyword>
<dbReference type="EMBL" id="MHCX01000035">
    <property type="protein sequence ID" value="OGY29096.1"/>
    <property type="molecule type" value="Genomic_DNA"/>
</dbReference>
<feature type="transmembrane region" description="Helical" evidence="1">
    <location>
        <begin position="20"/>
        <end position="43"/>
    </location>
</feature>
<protein>
    <recommendedName>
        <fullName evidence="4">Cell division protein FtsL</fullName>
    </recommendedName>
</protein>
<dbReference type="Proteomes" id="UP000177821">
    <property type="component" value="Unassembled WGS sequence"/>
</dbReference>
<organism evidence="2 3">
    <name type="scientific">Candidatus Woykebacteria bacterium RIFCSPHIGHO2_02_FULL_43_16b</name>
    <dbReference type="NCBI Taxonomy" id="1802601"/>
    <lineage>
        <taxon>Bacteria</taxon>
        <taxon>Candidatus Woykeibacteriota</taxon>
    </lineage>
</organism>
<name>A0A1G1WMZ4_9BACT</name>